<dbReference type="OrthoDB" id="7856512at2"/>
<name>A0A1H9UKN1_9RHOB</name>
<organism evidence="2 3">
    <name type="scientific">Tranquillimonas rosea</name>
    <dbReference type="NCBI Taxonomy" id="641238"/>
    <lineage>
        <taxon>Bacteria</taxon>
        <taxon>Pseudomonadati</taxon>
        <taxon>Pseudomonadota</taxon>
        <taxon>Alphaproteobacteria</taxon>
        <taxon>Rhodobacterales</taxon>
        <taxon>Roseobacteraceae</taxon>
        <taxon>Tranquillimonas</taxon>
    </lineage>
</organism>
<gene>
    <name evidence="2" type="ORF">SAMN04490244_105326</name>
</gene>
<evidence type="ECO:0000313" key="3">
    <source>
        <dbReference type="Proteomes" id="UP000198885"/>
    </source>
</evidence>
<accession>A0A1H9UKN1</accession>
<dbReference type="EMBL" id="FOGU01000005">
    <property type="protein sequence ID" value="SES09573.1"/>
    <property type="molecule type" value="Genomic_DNA"/>
</dbReference>
<reference evidence="2 3" key="1">
    <citation type="submission" date="2016-10" db="EMBL/GenBank/DDBJ databases">
        <authorList>
            <person name="de Groot N.N."/>
        </authorList>
    </citation>
    <scope>NUCLEOTIDE SEQUENCE [LARGE SCALE GENOMIC DNA]</scope>
    <source>
        <strain evidence="2 3">DSM 23042</strain>
    </source>
</reference>
<feature type="domain" description="Aminoglycoside phosphotransferase" evidence="1">
    <location>
        <begin position="54"/>
        <end position="274"/>
    </location>
</feature>
<dbReference type="Gene3D" id="3.90.1200.10">
    <property type="match status" value="1"/>
</dbReference>
<dbReference type="SUPFAM" id="SSF56112">
    <property type="entry name" value="Protein kinase-like (PK-like)"/>
    <property type="match status" value="1"/>
</dbReference>
<evidence type="ECO:0000259" key="1">
    <source>
        <dbReference type="Pfam" id="PF01636"/>
    </source>
</evidence>
<dbReference type="Pfam" id="PF01636">
    <property type="entry name" value="APH"/>
    <property type="match status" value="1"/>
</dbReference>
<dbReference type="Proteomes" id="UP000198885">
    <property type="component" value="Unassembled WGS sequence"/>
</dbReference>
<dbReference type="STRING" id="641238.SAMN04490244_105326"/>
<dbReference type="RefSeq" id="WP_092693378.1">
    <property type="nucleotide sequence ID" value="NZ_FOGU01000005.1"/>
</dbReference>
<evidence type="ECO:0000313" key="2">
    <source>
        <dbReference type="EMBL" id="SES09573.1"/>
    </source>
</evidence>
<proteinExistence type="predicted"/>
<keyword evidence="3" id="KW-1185">Reference proteome</keyword>
<dbReference type="GO" id="GO:0016740">
    <property type="term" value="F:transferase activity"/>
    <property type="evidence" value="ECO:0007669"/>
    <property type="project" value="UniProtKB-KW"/>
</dbReference>
<dbReference type="InterPro" id="IPR011009">
    <property type="entry name" value="Kinase-like_dom_sf"/>
</dbReference>
<sequence>MPPVMKDEVIEDAFATAARVTGPNAIEHGSLELVTCNDKPQGRTVVLRARLAETGAPVVVKRHFGPGASDVTTHEIRKSRQIARGLDGPLHRVPTIHQHIPAENAYIAEELRGPTLQSRLLTKNVSREALLDPIEQTGAMLARVHAITPEERREPSLARFTSFAETFAARAARRGADDPGHVLARRLIELLPRCGHLTDGFGLTHGDANPRNVLLLEAGLGLIDFEQAGKRIFSYDLAAFLVRIGMICDPDGTRGPLPEPFVSRFERGYGAAVADDPVVRLRTKLALLQCRDWEMWDMPDEFPEKAQRRARLDRMMRQAADDVEVFG</sequence>
<dbReference type="InterPro" id="IPR002575">
    <property type="entry name" value="Aminoglycoside_PTrfase"/>
</dbReference>
<protein>
    <submittedName>
        <fullName evidence="2">Phosphotransferase enzyme family protein</fullName>
    </submittedName>
</protein>
<dbReference type="AlphaFoldDB" id="A0A1H9UKN1"/>
<keyword evidence="2" id="KW-0808">Transferase</keyword>